<sequence>MQIRPVWQENYEVYGVRKIWRQMLRERQTVARCTEERVMRDMGLRGVTRGKAVKTTHADPSNANPRDLVKRQFTADRPQPALGGRFHLRFNLAGVCVRRFHRGCLLPVYRWLACRSAHAHGVCPRCARTSTSQPSA</sequence>
<protein>
    <submittedName>
        <fullName evidence="2">IS3 family transposase</fullName>
    </submittedName>
</protein>
<gene>
    <name evidence="2" type="ORF">YA0849_34510</name>
</gene>
<organism evidence="2 3">
    <name type="scientific">Pseudomonas veronii</name>
    <dbReference type="NCBI Taxonomy" id="76761"/>
    <lineage>
        <taxon>Bacteria</taxon>
        <taxon>Pseudomonadati</taxon>
        <taxon>Pseudomonadota</taxon>
        <taxon>Gammaproteobacteria</taxon>
        <taxon>Pseudomonadales</taxon>
        <taxon>Pseudomonadaceae</taxon>
        <taxon>Pseudomonas</taxon>
    </lineage>
</organism>
<dbReference type="Pfam" id="PF13276">
    <property type="entry name" value="HTH_21"/>
    <property type="match status" value="1"/>
</dbReference>
<evidence type="ECO:0000259" key="1">
    <source>
        <dbReference type="Pfam" id="PF13276"/>
    </source>
</evidence>
<dbReference type="Proteomes" id="UP000614123">
    <property type="component" value="Unassembled WGS sequence"/>
</dbReference>
<comment type="caution">
    <text evidence="2">The sequence shown here is derived from an EMBL/GenBank/DDBJ whole genome shotgun (WGS) entry which is preliminary data.</text>
</comment>
<dbReference type="InterPro" id="IPR025948">
    <property type="entry name" value="HTH-like_dom"/>
</dbReference>
<name>A0ABS0VUI7_PSEVE</name>
<feature type="domain" description="HTH-like" evidence="1">
    <location>
        <begin position="2"/>
        <end position="51"/>
    </location>
</feature>
<dbReference type="EMBL" id="JAEILD010000306">
    <property type="protein sequence ID" value="MBI6654028.1"/>
    <property type="molecule type" value="Genomic_DNA"/>
</dbReference>
<keyword evidence="3" id="KW-1185">Reference proteome</keyword>
<accession>A0ABS0VUI7</accession>
<evidence type="ECO:0000313" key="3">
    <source>
        <dbReference type="Proteomes" id="UP000614123"/>
    </source>
</evidence>
<evidence type="ECO:0000313" key="2">
    <source>
        <dbReference type="EMBL" id="MBI6654028.1"/>
    </source>
</evidence>
<proteinExistence type="predicted"/>
<reference evidence="2 3" key="1">
    <citation type="submission" date="2020-12" db="EMBL/GenBank/DDBJ databases">
        <title>Comparative genomic insights into the epidemiology and virulence of plant pathogenic Pseudomonads from Turkey.</title>
        <authorList>
            <person name="Dillon M."/>
            <person name="Ruiz-Bedoya T."/>
            <person name="Bendalovic-Torma C."/>
            <person name="Guttman K.M."/>
            <person name="Kwak H."/>
            <person name="Middleton M.A."/>
            <person name="Wang P.W."/>
            <person name="Horuz S."/>
            <person name="Aysan Y."/>
            <person name="Guttman D.S."/>
        </authorList>
    </citation>
    <scope>NUCLEOTIDE SEQUENCE [LARGE SCALE GENOMIC DNA]</scope>
    <source>
        <strain evidence="2 3">S4_EA_3a</strain>
    </source>
</reference>